<sequence>MTDYLADIDPVGLNLLGIFGLLIGGLALFLLGLEFLTGGLKAIAGSRLQSLIGVLTANRFRGVLAGAAVTALLNSSTITTVLMVGFVSAGLMTLTQAVPMIMGANIGSTVTAQIIAFDVSRLTPYMLAIGFVLHAFAPRALLQQIGRVVLGLGLLFMGIQLMGESTHPLRTYQPFIDAMQDMRNPLFGVIVGAVFTAIVQSSAATLAVVIALSGQGLMPLEAAITLILGANVGTCGTALLASIGKTPEAVQVGVVHLVFNALGVVIALFLIPQMAEFVRWVSPSHPELEGLARLAAEAPRQVANVHTLFSVANTLLLIWFTGPIARFAQLVVPKRAKAAKAAGDPQYLDESSLTVPSLGLQRVRIELTRLGAQVLDVVQRGSQMVSTGTMEEINQMLDQDKEADRLALEILQYLGRLSEVEHSADEGQQIVGYTQVTSHLESISGIVGTTLMTVGQQRMTQQIDLLRLRDAATTQFSEAVIRNLEQAIRTIEAPDPEEVAKVVDAKASIDKLAATARQVVLAKLQLAEKTDVVTFRLAMDLIEQGRQIAQFSRAIAKNVAALQGI</sequence>
<name>A0A149PDN6_9BURK</name>
<evidence type="ECO:0000256" key="1">
    <source>
        <dbReference type="ARBA" id="ARBA00004651"/>
    </source>
</evidence>
<keyword evidence="3 6" id="KW-0812">Transmembrane</keyword>
<dbReference type="GO" id="GO:0044341">
    <property type="term" value="P:sodium-dependent phosphate transport"/>
    <property type="evidence" value="ECO:0007669"/>
    <property type="project" value="InterPro"/>
</dbReference>
<dbReference type="InterPro" id="IPR038078">
    <property type="entry name" value="PhoU-like_sf"/>
</dbReference>
<protein>
    <submittedName>
        <fullName evidence="8">Na/Pi cotransporter</fullName>
    </submittedName>
</protein>
<reference evidence="8 9" key="1">
    <citation type="journal article" date="2015" name="Int. J. Syst. Evol. Microbiol.">
        <title>Burkholderia monticola sp. nov., isolated from mountain soil.</title>
        <authorList>
            <person name="Baek I."/>
            <person name="Seo B."/>
            <person name="Lee I."/>
            <person name="Yi H."/>
            <person name="Chun J."/>
        </authorList>
    </citation>
    <scope>NUCLEOTIDE SEQUENCE [LARGE SCALE GENOMIC DNA]</scope>
    <source>
        <strain evidence="8 9">JC2948</strain>
    </source>
</reference>
<comment type="subcellular location">
    <subcellularLocation>
        <location evidence="1">Cell membrane</location>
        <topology evidence="1">Multi-pass membrane protein</topology>
    </subcellularLocation>
</comment>
<dbReference type="Gene3D" id="1.20.58.220">
    <property type="entry name" value="Phosphate transport system protein phou homolog 2, domain 2"/>
    <property type="match status" value="1"/>
</dbReference>
<evidence type="ECO:0000256" key="4">
    <source>
        <dbReference type="ARBA" id="ARBA00022989"/>
    </source>
</evidence>
<feature type="transmembrane region" description="Helical" evidence="6">
    <location>
        <begin position="224"/>
        <end position="243"/>
    </location>
</feature>
<feature type="transmembrane region" description="Helical" evidence="6">
    <location>
        <begin position="12"/>
        <end position="31"/>
    </location>
</feature>
<dbReference type="GO" id="GO:0005436">
    <property type="term" value="F:sodium:phosphate symporter activity"/>
    <property type="evidence" value="ECO:0007669"/>
    <property type="project" value="InterPro"/>
</dbReference>
<evidence type="ECO:0000256" key="2">
    <source>
        <dbReference type="ARBA" id="ARBA00022475"/>
    </source>
</evidence>
<dbReference type="Proteomes" id="UP000075613">
    <property type="component" value="Unassembled WGS sequence"/>
</dbReference>
<gene>
    <name evidence="8" type="ORF">CI15_28970</name>
</gene>
<dbReference type="InterPro" id="IPR004633">
    <property type="entry name" value="NaPi_cotrn-rel/YqeW-like"/>
</dbReference>
<feature type="transmembrane region" description="Helical" evidence="6">
    <location>
        <begin position="122"/>
        <end position="141"/>
    </location>
</feature>
<keyword evidence="2" id="KW-1003">Cell membrane</keyword>
<dbReference type="SUPFAM" id="SSF109755">
    <property type="entry name" value="PhoU-like"/>
    <property type="match status" value="1"/>
</dbReference>
<dbReference type="NCBIfam" id="TIGR00704">
    <property type="entry name" value="NaPi_cotrn_rel"/>
    <property type="match status" value="1"/>
</dbReference>
<feature type="transmembrane region" description="Helical" evidence="6">
    <location>
        <begin position="249"/>
        <end position="271"/>
    </location>
</feature>
<proteinExistence type="predicted"/>
<organism evidence="8 9">
    <name type="scientific">Paraburkholderia monticola</name>
    <dbReference type="NCBI Taxonomy" id="1399968"/>
    <lineage>
        <taxon>Bacteria</taxon>
        <taxon>Pseudomonadati</taxon>
        <taxon>Pseudomonadota</taxon>
        <taxon>Betaproteobacteria</taxon>
        <taxon>Burkholderiales</taxon>
        <taxon>Burkholderiaceae</taxon>
        <taxon>Paraburkholderia</taxon>
    </lineage>
</organism>
<feature type="transmembrane region" description="Helical" evidence="6">
    <location>
        <begin position="186"/>
        <end position="212"/>
    </location>
</feature>
<feature type="domain" description="PhoU" evidence="7">
    <location>
        <begin position="367"/>
        <end position="444"/>
    </location>
</feature>
<dbReference type="Pfam" id="PF01895">
    <property type="entry name" value="PhoU"/>
    <property type="match status" value="1"/>
</dbReference>
<dbReference type="GO" id="GO:0005886">
    <property type="term" value="C:plasma membrane"/>
    <property type="evidence" value="ECO:0007669"/>
    <property type="project" value="UniProtKB-SubCell"/>
</dbReference>
<evidence type="ECO:0000256" key="6">
    <source>
        <dbReference type="SAM" id="Phobius"/>
    </source>
</evidence>
<dbReference type="AlphaFoldDB" id="A0A149PDN6"/>
<evidence type="ECO:0000313" key="9">
    <source>
        <dbReference type="Proteomes" id="UP000075613"/>
    </source>
</evidence>
<evidence type="ECO:0000256" key="3">
    <source>
        <dbReference type="ARBA" id="ARBA00022692"/>
    </source>
</evidence>
<accession>A0A149PDN6</accession>
<dbReference type="OrthoDB" id="9763003at2"/>
<dbReference type="RefSeq" id="WP_062135015.1">
    <property type="nucleotide sequence ID" value="NZ_LRBG01000038.1"/>
</dbReference>
<evidence type="ECO:0000259" key="7">
    <source>
        <dbReference type="Pfam" id="PF01895"/>
    </source>
</evidence>
<dbReference type="NCBIfam" id="NF037997">
    <property type="entry name" value="Na_Pi_symport"/>
    <property type="match status" value="1"/>
</dbReference>
<dbReference type="InterPro" id="IPR026022">
    <property type="entry name" value="PhoU_dom"/>
</dbReference>
<feature type="transmembrane region" description="Helical" evidence="6">
    <location>
        <begin position="148"/>
        <end position="166"/>
    </location>
</feature>
<dbReference type="Pfam" id="PF02690">
    <property type="entry name" value="Na_Pi_cotrans"/>
    <property type="match status" value="2"/>
</dbReference>
<comment type="caution">
    <text evidence="8">The sequence shown here is derived from an EMBL/GenBank/DDBJ whole genome shotgun (WGS) entry which is preliminary data.</text>
</comment>
<dbReference type="PANTHER" id="PTHR10010:SF46">
    <property type="entry name" value="SODIUM-DEPENDENT PHOSPHATE TRANSPORT PROTEIN 2B"/>
    <property type="match status" value="1"/>
</dbReference>
<keyword evidence="5 6" id="KW-0472">Membrane</keyword>
<evidence type="ECO:0000313" key="8">
    <source>
        <dbReference type="EMBL" id="KXU83143.1"/>
    </source>
</evidence>
<dbReference type="EMBL" id="LRBG01000038">
    <property type="protein sequence ID" value="KXU83143.1"/>
    <property type="molecule type" value="Genomic_DNA"/>
</dbReference>
<keyword evidence="4 6" id="KW-1133">Transmembrane helix</keyword>
<dbReference type="InterPro" id="IPR003841">
    <property type="entry name" value="Na/Pi_transpt"/>
</dbReference>
<keyword evidence="9" id="KW-1185">Reference proteome</keyword>
<evidence type="ECO:0000256" key="5">
    <source>
        <dbReference type="ARBA" id="ARBA00023136"/>
    </source>
</evidence>
<feature type="transmembrane region" description="Helical" evidence="6">
    <location>
        <begin position="80"/>
        <end position="102"/>
    </location>
</feature>
<dbReference type="PANTHER" id="PTHR10010">
    <property type="entry name" value="SOLUTE CARRIER FAMILY 34 SODIUM PHOSPHATE , MEMBER 2-RELATED"/>
    <property type="match status" value="1"/>
</dbReference>